<feature type="compositionally biased region" description="Basic and acidic residues" evidence="1">
    <location>
        <begin position="150"/>
        <end position="168"/>
    </location>
</feature>
<evidence type="ECO:0000313" key="2">
    <source>
        <dbReference type="EMBL" id="EGT52199.1"/>
    </source>
</evidence>
<reference evidence="3" key="1">
    <citation type="submission" date="2011-07" db="EMBL/GenBank/DDBJ databases">
        <authorList>
            <consortium name="Caenorhabditis brenneri Sequencing and Analysis Consortium"/>
            <person name="Wilson R.K."/>
        </authorList>
    </citation>
    <scope>NUCLEOTIDE SEQUENCE [LARGE SCALE GENOMIC DNA]</scope>
    <source>
        <strain evidence="3">PB2801</strain>
    </source>
</reference>
<feature type="region of interest" description="Disordered" evidence="1">
    <location>
        <begin position="1"/>
        <end position="33"/>
    </location>
</feature>
<dbReference type="InterPro" id="IPR012340">
    <property type="entry name" value="NA-bd_OB-fold"/>
</dbReference>
<keyword evidence="3" id="KW-1185">Reference proteome</keyword>
<feature type="compositionally biased region" description="Low complexity" evidence="1">
    <location>
        <begin position="117"/>
        <end position="126"/>
    </location>
</feature>
<evidence type="ECO:0000256" key="1">
    <source>
        <dbReference type="SAM" id="MobiDB-lite"/>
    </source>
</evidence>
<dbReference type="OMA" id="NERIMDS"/>
<dbReference type="Proteomes" id="UP000008068">
    <property type="component" value="Unassembled WGS sequence"/>
</dbReference>
<dbReference type="eggNOG" id="ENOG502T7RB">
    <property type="taxonomic scope" value="Eukaryota"/>
</dbReference>
<feature type="region of interest" description="Disordered" evidence="1">
    <location>
        <begin position="63"/>
        <end position="83"/>
    </location>
</feature>
<feature type="region of interest" description="Disordered" evidence="1">
    <location>
        <begin position="117"/>
        <end position="168"/>
    </location>
</feature>
<organism evidence="3">
    <name type="scientific">Caenorhabditis brenneri</name>
    <name type="common">Nematode worm</name>
    <dbReference type="NCBI Taxonomy" id="135651"/>
    <lineage>
        <taxon>Eukaryota</taxon>
        <taxon>Metazoa</taxon>
        <taxon>Ecdysozoa</taxon>
        <taxon>Nematoda</taxon>
        <taxon>Chromadorea</taxon>
        <taxon>Rhabditida</taxon>
        <taxon>Rhabditina</taxon>
        <taxon>Rhabditomorpha</taxon>
        <taxon>Rhabditoidea</taxon>
        <taxon>Rhabditidae</taxon>
        <taxon>Peloderinae</taxon>
        <taxon>Caenorhabditis</taxon>
    </lineage>
</organism>
<accession>G0MEU2</accession>
<dbReference type="AlphaFoldDB" id="G0MEU2"/>
<dbReference type="STRING" id="135651.G0MEU2"/>
<dbReference type="FunCoup" id="G0MEU2">
    <property type="interactions" value="1954"/>
</dbReference>
<feature type="compositionally biased region" description="Low complexity" evidence="1">
    <location>
        <begin position="68"/>
        <end position="79"/>
    </location>
</feature>
<evidence type="ECO:0000313" key="3">
    <source>
        <dbReference type="Proteomes" id="UP000008068"/>
    </source>
</evidence>
<dbReference type="InParanoid" id="G0MEU2"/>
<proteinExistence type="predicted"/>
<name>G0MEU2_CAEBE</name>
<sequence>MNQNEMSDETCKKVEENGSFQETDSFDEPKGVPISLEPVFSTAGKNIRIGVKQESIDKSKKMLNNDLTGTSTSSKSFSSPLIRPRSNENKAFVSPFRRDASVGIMSIIFLTMTVFSPSTSSSTTKVSTDDDVRDFGAPPPKKAAVSTDSSSKKDEKQKPKISPKKEKKELHADVLRISRIHEKDQWRMVLQEYKDYPLILATCSYRRGKDIRFADRIKINVEVWKRNESNDITEVYIEEVIHRKRDGARQGIIIHELSDKKIEKAVLQINILDLNQEVYEGCSSCRHVAEKQSSSRRRKECRECRDSKSKIQFSFYSRMRVMDLSGQLLLNVTTISMEKLLKMFGYDDIEQWFEYTEPQEKKNYLFRPIMVEIERKGEDDWECTDFSDVNWDDFGEFMKEKVDFPSFIIQIMRNNHYFRRRRC</sequence>
<dbReference type="OrthoDB" id="5808752at2759"/>
<gene>
    <name evidence="2" type="primary">Cbn-brc-2</name>
    <name evidence="2" type="ORF">CAEBREN_07780</name>
</gene>
<dbReference type="HOGENOM" id="CLU_685589_0_0_1"/>
<protein>
    <submittedName>
        <fullName evidence="2">CBN-BRC-2 protein</fullName>
    </submittedName>
</protein>
<dbReference type="SUPFAM" id="SSF50249">
    <property type="entry name" value="Nucleic acid-binding proteins"/>
    <property type="match status" value="1"/>
</dbReference>
<dbReference type="EMBL" id="GL379791">
    <property type="protein sequence ID" value="EGT52199.1"/>
    <property type="molecule type" value="Genomic_DNA"/>
</dbReference>